<dbReference type="Proteomes" id="UP000015241">
    <property type="component" value="Unassembled WGS sequence"/>
</dbReference>
<proteinExistence type="predicted"/>
<sequence>MSLISSCTSSSTSGLSAYSILVRAHTLSAIPRPPPSILLGALALEGTPGKLAVIGSLVIGLKLGSIWSRLAEPRSHPSSSLVRHWGRGYR</sequence>
<name>S8E0T9_FOMSC</name>
<dbReference type="InterPro" id="IPR036188">
    <property type="entry name" value="FAD/NAD-bd_sf"/>
</dbReference>
<dbReference type="EMBL" id="KE504180">
    <property type="protein sequence ID" value="EPS97033.1"/>
    <property type="molecule type" value="Genomic_DNA"/>
</dbReference>
<accession>S8E0T9</accession>
<dbReference type="HOGENOM" id="CLU_2440890_0_0_1"/>
<dbReference type="InParanoid" id="S8E0T9"/>
<evidence type="ECO:0000313" key="2">
    <source>
        <dbReference type="Proteomes" id="UP000015241"/>
    </source>
</evidence>
<dbReference type="Gene3D" id="3.50.50.60">
    <property type="entry name" value="FAD/NAD(P)-binding domain"/>
    <property type="match status" value="1"/>
</dbReference>
<protein>
    <submittedName>
        <fullName evidence="1">Uncharacterized protein</fullName>
    </submittedName>
</protein>
<evidence type="ECO:0000313" key="1">
    <source>
        <dbReference type="EMBL" id="EPS97033.1"/>
    </source>
</evidence>
<keyword evidence="2" id="KW-1185">Reference proteome</keyword>
<reference evidence="1 2" key="1">
    <citation type="journal article" date="2012" name="Science">
        <title>The Paleozoic origin of enzymatic lignin decomposition reconstructed from 31 fungal genomes.</title>
        <authorList>
            <person name="Floudas D."/>
            <person name="Binder M."/>
            <person name="Riley R."/>
            <person name="Barry K."/>
            <person name="Blanchette R.A."/>
            <person name="Henrissat B."/>
            <person name="Martinez A.T."/>
            <person name="Otillar R."/>
            <person name="Spatafora J.W."/>
            <person name="Yadav J.S."/>
            <person name="Aerts A."/>
            <person name="Benoit I."/>
            <person name="Boyd A."/>
            <person name="Carlson A."/>
            <person name="Copeland A."/>
            <person name="Coutinho P.M."/>
            <person name="de Vries R.P."/>
            <person name="Ferreira P."/>
            <person name="Findley K."/>
            <person name="Foster B."/>
            <person name="Gaskell J."/>
            <person name="Glotzer D."/>
            <person name="Gorecki P."/>
            <person name="Heitman J."/>
            <person name="Hesse C."/>
            <person name="Hori C."/>
            <person name="Igarashi K."/>
            <person name="Jurgens J.A."/>
            <person name="Kallen N."/>
            <person name="Kersten P."/>
            <person name="Kohler A."/>
            <person name="Kuees U."/>
            <person name="Kumar T.K.A."/>
            <person name="Kuo A."/>
            <person name="LaButti K."/>
            <person name="Larrondo L.F."/>
            <person name="Lindquist E."/>
            <person name="Ling A."/>
            <person name="Lombard V."/>
            <person name="Lucas S."/>
            <person name="Lundell T."/>
            <person name="Martin R."/>
            <person name="McLaughlin D.J."/>
            <person name="Morgenstern I."/>
            <person name="Morin E."/>
            <person name="Murat C."/>
            <person name="Nagy L.G."/>
            <person name="Nolan M."/>
            <person name="Ohm R.A."/>
            <person name="Patyshakuliyeva A."/>
            <person name="Rokas A."/>
            <person name="Ruiz-Duenas F.J."/>
            <person name="Sabat G."/>
            <person name="Salamov A."/>
            <person name="Samejima M."/>
            <person name="Schmutz J."/>
            <person name="Slot J.C."/>
            <person name="St John F."/>
            <person name="Stenlid J."/>
            <person name="Sun H."/>
            <person name="Sun S."/>
            <person name="Syed K."/>
            <person name="Tsang A."/>
            <person name="Wiebenga A."/>
            <person name="Young D."/>
            <person name="Pisabarro A."/>
            <person name="Eastwood D.C."/>
            <person name="Martin F."/>
            <person name="Cullen D."/>
            <person name="Grigoriev I.V."/>
            <person name="Hibbett D.S."/>
        </authorList>
    </citation>
    <scope>NUCLEOTIDE SEQUENCE</scope>
    <source>
        <strain evidence="2">FP-58527</strain>
    </source>
</reference>
<dbReference type="AlphaFoldDB" id="S8E0T9"/>
<gene>
    <name evidence="1" type="ORF">FOMPIDRAFT_1025165</name>
</gene>
<organism evidence="1 2">
    <name type="scientific">Fomitopsis schrenkii</name>
    <name type="common">Brown rot fungus</name>
    <dbReference type="NCBI Taxonomy" id="2126942"/>
    <lineage>
        <taxon>Eukaryota</taxon>
        <taxon>Fungi</taxon>
        <taxon>Dikarya</taxon>
        <taxon>Basidiomycota</taxon>
        <taxon>Agaricomycotina</taxon>
        <taxon>Agaricomycetes</taxon>
        <taxon>Polyporales</taxon>
        <taxon>Fomitopsis</taxon>
    </lineage>
</organism>